<dbReference type="AlphaFoldDB" id="A0A6G7WFW3"/>
<dbReference type="SUPFAM" id="SSF51430">
    <property type="entry name" value="NAD(P)-linked oxidoreductase"/>
    <property type="match status" value="1"/>
</dbReference>
<dbReference type="InterPro" id="IPR036812">
    <property type="entry name" value="NAD(P)_OxRdtase_dom_sf"/>
</dbReference>
<feature type="site" description="Lowers pKa of active site Tyr" evidence="6">
    <location>
        <position position="76"/>
    </location>
</feature>
<dbReference type="KEGG" id="jpo:G7058_03185"/>
<dbReference type="PROSITE" id="PS00063">
    <property type="entry name" value="ALDOKETO_REDUCTASE_3"/>
    <property type="match status" value="1"/>
</dbReference>
<accession>A0A6G7WFW3</accession>
<evidence type="ECO:0000256" key="5">
    <source>
        <dbReference type="PIRSR" id="PIRSR000097-2"/>
    </source>
</evidence>
<feature type="active site" description="Proton donor" evidence="4">
    <location>
        <position position="51"/>
    </location>
</feature>
<evidence type="ECO:0000256" key="2">
    <source>
        <dbReference type="ARBA" id="ARBA00022857"/>
    </source>
</evidence>
<dbReference type="Pfam" id="PF00248">
    <property type="entry name" value="Aldo_ket_red"/>
    <property type="match status" value="1"/>
</dbReference>
<dbReference type="Gene3D" id="3.20.20.100">
    <property type="entry name" value="NADP-dependent oxidoreductase domain"/>
    <property type="match status" value="1"/>
</dbReference>
<evidence type="ECO:0000313" key="8">
    <source>
        <dbReference type="EMBL" id="QIK51154.1"/>
    </source>
</evidence>
<dbReference type="Proteomes" id="UP000501830">
    <property type="component" value="Chromosome"/>
</dbReference>
<dbReference type="PANTHER" id="PTHR43827">
    <property type="entry name" value="2,5-DIKETO-D-GLUCONIC ACID REDUCTASE"/>
    <property type="match status" value="1"/>
</dbReference>
<comment type="similarity">
    <text evidence="1">Belongs to the aldo/keto reductase family.</text>
</comment>
<dbReference type="InterPro" id="IPR020471">
    <property type="entry name" value="AKR"/>
</dbReference>
<dbReference type="GeneID" id="94552267"/>
<dbReference type="InterPro" id="IPR018170">
    <property type="entry name" value="Aldo/ket_reductase_CS"/>
</dbReference>
<keyword evidence="3" id="KW-0560">Oxidoreductase</keyword>
<evidence type="ECO:0000256" key="6">
    <source>
        <dbReference type="PIRSR" id="PIRSR000097-3"/>
    </source>
</evidence>
<dbReference type="PANTHER" id="PTHR43827:SF3">
    <property type="entry name" value="NADP-DEPENDENT OXIDOREDUCTASE DOMAIN-CONTAINING PROTEIN"/>
    <property type="match status" value="1"/>
</dbReference>
<dbReference type="EMBL" id="CP049889">
    <property type="protein sequence ID" value="QIK51154.1"/>
    <property type="molecule type" value="Genomic_DNA"/>
</dbReference>
<dbReference type="GO" id="GO:0016616">
    <property type="term" value="F:oxidoreductase activity, acting on the CH-OH group of donors, NAD or NADP as acceptor"/>
    <property type="evidence" value="ECO:0007669"/>
    <property type="project" value="UniProtKB-ARBA"/>
</dbReference>
<keyword evidence="2" id="KW-0521">NADP</keyword>
<evidence type="ECO:0000256" key="4">
    <source>
        <dbReference type="PIRSR" id="PIRSR000097-1"/>
    </source>
</evidence>
<reference evidence="8 9" key="1">
    <citation type="journal article" date="2017" name="Int. J. Syst. Evol. Microbiol.">
        <title>Jeotgalibaca porci sp. nov. and Jeotgalibaca arthritidis sp. nov., isolated from pigs, and emended description of the genus Jeotgalibaca.</title>
        <authorList>
            <person name="Zamora L."/>
            <person name="Perez-Sancho M."/>
            <person name="Dominguez L."/>
            <person name="Fernandez-Garayzabal J.F."/>
            <person name="Vela A.I."/>
        </authorList>
    </citation>
    <scope>NUCLEOTIDE SEQUENCE [LARGE SCALE GENOMIC DNA]</scope>
    <source>
        <strain evidence="8 9">CCUG 69148</strain>
    </source>
</reference>
<proteinExistence type="inferred from homology"/>
<organism evidence="8 9">
    <name type="scientific">Jeotgalibaca porci</name>
    <dbReference type="NCBI Taxonomy" id="1868793"/>
    <lineage>
        <taxon>Bacteria</taxon>
        <taxon>Bacillati</taxon>
        <taxon>Bacillota</taxon>
        <taxon>Bacilli</taxon>
        <taxon>Lactobacillales</taxon>
        <taxon>Carnobacteriaceae</taxon>
        <taxon>Jeotgalibaca</taxon>
    </lineage>
</organism>
<evidence type="ECO:0000313" key="9">
    <source>
        <dbReference type="Proteomes" id="UP000501830"/>
    </source>
</evidence>
<name>A0A6G7WFW3_9LACT</name>
<dbReference type="PROSITE" id="PS00062">
    <property type="entry name" value="ALDOKETO_REDUCTASE_2"/>
    <property type="match status" value="1"/>
</dbReference>
<sequence length="276" mass="31452">MATPVITLANGIEIPQVGLGIFLMTNENETAWAIQHALKVGYRHFDTAAVYGNEAVLGRALKEAGIAREDLFLTSKVWNDKQGYETTKQAFNESLEKLQTDYLDLYLIHWHGPNVKETWCAIEELYAEGKVKAIGVSNFSINHLEAMKAYATVMPMINQVETHPYFPQDELRDYLKKEKIHHESWGPLSQGKTDLLLHPILTEIGKKYGKTPAQVVLRWHIDRGSIVIPKSVNPNRIHENFALFDFALTEDDMKAIAKLNIETRYGRDPENTGFEW</sequence>
<evidence type="ECO:0000256" key="3">
    <source>
        <dbReference type="ARBA" id="ARBA00023002"/>
    </source>
</evidence>
<dbReference type="RefSeq" id="WP_166062203.1">
    <property type="nucleotide sequence ID" value="NZ_CP049889.1"/>
</dbReference>
<feature type="binding site" evidence="5">
    <location>
        <position position="109"/>
    </location>
    <ligand>
        <name>substrate</name>
    </ligand>
</feature>
<dbReference type="PIRSF" id="PIRSF000097">
    <property type="entry name" value="AKR"/>
    <property type="match status" value="1"/>
</dbReference>
<feature type="domain" description="NADP-dependent oxidoreductase" evidence="7">
    <location>
        <begin position="25"/>
        <end position="260"/>
    </location>
</feature>
<dbReference type="PROSITE" id="PS00798">
    <property type="entry name" value="ALDOKETO_REDUCTASE_1"/>
    <property type="match status" value="1"/>
</dbReference>
<evidence type="ECO:0000256" key="1">
    <source>
        <dbReference type="ARBA" id="ARBA00007905"/>
    </source>
</evidence>
<dbReference type="FunFam" id="3.20.20.100:FF:000015">
    <property type="entry name" value="Oxidoreductase, aldo/keto reductase family"/>
    <property type="match status" value="1"/>
</dbReference>
<evidence type="ECO:0000259" key="7">
    <source>
        <dbReference type="Pfam" id="PF00248"/>
    </source>
</evidence>
<protein>
    <submittedName>
        <fullName evidence="8">Aldo/keto reductase</fullName>
    </submittedName>
</protein>
<gene>
    <name evidence="8" type="ORF">G7058_03185</name>
</gene>
<keyword evidence="9" id="KW-1185">Reference proteome</keyword>
<dbReference type="PRINTS" id="PR00069">
    <property type="entry name" value="ALDKETRDTASE"/>
</dbReference>
<dbReference type="InterPro" id="IPR023210">
    <property type="entry name" value="NADP_OxRdtase_dom"/>
</dbReference>